<feature type="transmembrane region" description="Helical" evidence="1">
    <location>
        <begin position="20"/>
        <end position="40"/>
    </location>
</feature>
<dbReference type="EMBL" id="JACDZE010000001">
    <property type="protein sequence ID" value="MBA5628482.1"/>
    <property type="molecule type" value="Genomic_DNA"/>
</dbReference>
<proteinExistence type="predicted"/>
<dbReference type="Pfam" id="PF12679">
    <property type="entry name" value="ABC2_membrane_2"/>
    <property type="match status" value="1"/>
</dbReference>
<reference evidence="2 3" key="1">
    <citation type="submission" date="2020-07" db="EMBL/GenBank/DDBJ databases">
        <title>Moheibacter lacus sp. nov., a member of the family Flavobacteriaceae isolated from freshwater lake sediment.</title>
        <authorList>
            <person name="Liu Y."/>
        </authorList>
    </citation>
    <scope>NUCLEOTIDE SEQUENCE [LARGE SCALE GENOMIC DNA]</scope>
    <source>
        <strain evidence="2 3">BDHS18</strain>
    </source>
</reference>
<dbReference type="Proteomes" id="UP000552241">
    <property type="component" value="Unassembled WGS sequence"/>
</dbReference>
<gene>
    <name evidence="2" type="ORF">HU137_01710</name>
</gene>
<keyword evidence="1" id="KW-0472">Membrane</keyword>
<comment type="caution">
    <text evidence="2">The sequence shown here is derived from an EMBL/GenBank/DDBJ whole genome shotgun (WGS) entry which is preliminary data.</text>
</comment>
<dbReference type="PANTHER" id="PTHR37305">
    <property type="entry name" value="INTEGRAL MEMBRANE PROTEIN-RELATED"/>
    <property type="match status" value="1"/>
</dbReference>
<feature type="transmembrane region" description="Helical" evidence="1">
    <location>
        <begin position="60"/>
        <end position="84"/>
    </location>
</feature>
<feature type="transmembrane region" description="Helical" evidence="1">
    <location>
        <begin position="178"/>
        <end position="198"/>
    </location>
</feature>
<sequence>MLRLLKIEWNKIFYYKATRIFTIIYFLMLLAIGGILSLIKPEIGGMKLDIAKLGTFDFPFVWQNITFLVAIAKIFIAVIIITNVTNEFSNGTLKQNLIDGLSKKEFLTSKILTNLIFASLSTVFVLGICLFLGLTFSQSEEGIFKGMEFVGAYFLKLNLFFAIALFLAILLRKAAFAFLGLIVLWMGEGTISAVEFLFKAWMEKGLEKVDPYGVFISNYLPLNTSSKLIDLPKMSMEGFVFGGSVFKYSTVDWTFVVASIIYTFIFLFLSYRLLKKRDL</sequence>
<dbReference type="RefSeq" id="WP_182042080.1">
    <property type="nucleotide sequence ID" value="NZ_JACDZE010000001.1"/>
</dbReference>
<keyword evidence="3" id="KW-1185">Reference proteome</keyword>
<keyword evidence="1" id="KW-1133">Transmembrane helix</keyword>
<keyword evidence="1" id="KW-0812">Transmembrane</keyword>
<evidence type="ECO:0000313" key="3">
    <source>
        <dbReference type="Proteomes" id="UP000552241"/>
    </source>
</evidence>
<feature type="transmembrane region" description="Helical" evidence="1">
    <location>
        <begin position="111"/>
        <end position="133"/>
    </location>
</feature>
<name>A0A838ZQV3_9FLAO</name>
<feature type="transmembrane region" description="Helical" evidence="1">
    <location>
        <begin position="253"/>
        <end position="274"/>
    </location>
</feature>
<dbReference type="AlphaFoldDB" id="A0A838ZQV3"/>
<evidence type="ECO:0000256" key="1">
    <source>
        <dbReference type="SAM" id="Phobius"/>
    </source>
</evidence>
<feature type="transmembrane region" description="Helical" evidence="1">
    <location>
        <begin position="153"/>
        <end position="171"/>
    </location>
</feature>
<protein>
    <submittedName>
        <fullName evidence="2">ABC transporter permease subunit</fullName>
    </submittedName>
</protein>
<dbReference type="PANTHER" id="PTHR37305:SF1">
    <property type="entry name" value="MEMBRANE PROTEIN"/>
    <property type="match status" value="1"/>
</dbReference>
<dbReference type="GO" id="GO:0140359">
    <property type="term" value="F:ABC-type transporter activity"/>
    <property type="evidence" value="ECO:0007669"/>
    <property type="project" value="InterPro"/>
</dbReference>
<organism evidence="2 3">
    <name type="scientific">Moheibacter lacus</name>
    <dbReference type="NCBI Taxonomy" id="2745851"/>
    <lineage>
        <taxon>Bacteria</taxon>
        <taxon>Pseudomonadati</taxon>
        <taxon>Bacteroidota</taxon>
        <taxon>Flavobacteriia</taxon>
        <taxon>Flavobacteriales</taxon>
        <taxon>Weeksellaceae</taxon>
        <taxon>Moheibacter</taxon>
    </lineage>
</organism>
<dbReference type="GO" id="GO:0005886">
    <property type="term" value="C:plasma membrane"/>
    <property type="evidence" value="ECO:0007669"/>
    <property type="project" value="UniProtKB-SubCell"/>
</dbReference>
<evidence type="ECO:0000313" key="2">
    <source>
        <dbReference type="EMBL" id="MBA5628482.1"/>
    </source>
</evidence>
<accession>A0A838ZQV3</accession>